<evidence type="ECO:0000313" key="1">
    <source>
        <dbReference type="EMBL" id="SPC95015.1"/>
    </source>
</evidence>
<protein>
    <submittedName>
        <fullName evidence="1">Uncharacterized protein</fullName>
    </submittedName>
</protein>
<proteinExistence type="predicted"/>
<reference evidence="1" key="1">
    <citation type="submission" date="2018-02" db="EMBL/GenBank/DDBJ databases">
        <authorList>
            <person name="Cohen D.B."/>
            <person name="Kent A.D."/>
        </authorList>
    </citation>
    <scope>NUCLEOTIDE SEQUENCE</scope>
</reference>
<accession>A0A2N9G6B1</accession>
<name>A0A2N9G6B1_FAGSY</name>
<sequence>MASVNWVLLLWARKVVLLTLLWKMMKVPIAKPLLQLLPLTVKFQDPDLLNVEAEASLVISLRESQLGLEIVHLEEWSLRDIPRPSTHSPTRSQSAMVSISPHRASLISALQLRLRSQLRRFVFDLNSAASSSISPRRSSSIYV</sequence>
<dbReference type="EMBL" id="OIVN01001534">
    <property type="protein sequence ID" value="SPC95015.1"/>
    <property type="molecule type" value="Genomic_DNA"/>
</dbReference>
<gene>
    <name evidence="1" type="ORF">FSB_LOCUS22897</name>
</gene>
<organism evidence="1">
    <name type="scientific">Fagus sylvatica</name>
    <name type="common">Beechnut</name>
    <dbReference type="NCBI Taxonomy" id="28930"/>
    <lineage>
        <taxon>Eukaryota</taxon>
        <taxon>Viridiplantae</taxon>
        <taxon>Streptophyta</taxon>
        <taxon>Embryophyta</taxon>
        <taxon>Tracheophyta</taxon>
        <taxon>Spermatophyta</taxon>
        <taxon>Magnoliopsida</taxon>
        <taxon>eudicotyledons</taxon>
        <taxon>Gunneridae</taxon>
        <taxon>Pentapetalae</taxon>
        <taxon>rosids</taxon>
        <taxon>fabids</taxon>
        <taxon>Fagales</taxon>
        <taxon>Fagaceae</taxon>
        <taxon>Fagus</taxon>
    </lineage>
</organism>
<dbReference type="AlphaFoldDB" id="A0A2N9G6B1"/>